<evidence type="ECO:0000259" key="6">
    <source>
        <dbReference type="PROSITE" id="PS50893"/>
    </source>
</evidence>
<dbReference type="SMART" id="SM00382">
    <property type="entry name" value="AAA"/>
    <property type="match status" value="1"/>
</dbReference>
<dbReference type="InterPro" id="IPR003593">
    <property type="entry name" value="AAA+_ATPase"/>
</dbReference>
<keyword evidence="4 7" id="KW-0067">ATP-binding</keyword>
<dbReference type="PROSITE" id="PS00211">
    <property type="entry name" value="ABC_TRANSPORTER_1"/>
    <property type="match status" value="1"/>
</dbReference>
<dbReference type="InterPro" id="IPR027417">
    <property type="entry name" value="P-loop_NTPase"/>
</dbReference>
<dbReference type="EMBL" id="JAAXOX010000016">
    <property type="protein sequence ID" value="NKY24492.1"/>
    <property type="molecule type" value="Genomic_DNA"/>
</dbReference>
<dbReference type="PROSITE" id="PS50893">
    <property type="entry name" value="ABC_TRANSPORTER_2"/>
    <property type="match status" value="1"/>
</dbReference>
<dbReference type="PANTHER" id="PTHR42711">
    <property type="entry name" value="ABC TRANSPORTER ATP-BINDING PROTEIN"/>
    <property type="match status" value="1"/>
</dbReference>
<proteinExistence type="predicted"/>
<evidence type="ECO:0000256" key="4">
    <source>
        <dbReference type="ARBA" id="ARBA00022840"/>
    </source>
</evidence>
<dbReference type="InterPro" id="IPR050763">
    <property type="entry name" value="ABC_transporter_ATP-binding"/>
</dbReference>
<reference evidence="7 8" key="1">
    <citation type="submission" date="2020-04" db="EMBL/GenBank/DDBJ databases">
        <title>MicrobeNet Type strains.</title>
        <authorList>
            <person name="Nicholson A.C."/>
        </authorList>
    </citation>
    <scope>NUCLEOTIDE SEQUENCE [LARGE SCALE GENOMIC DNA]</scope>
    <source>
        <strain evidence="7 8">ATCC BAA-788</strain>
    </source>
</reference>
<dbReference type="Pfam" id="PF00005">
    <property type="entry name" value="ABC_tran"/>
    <property type="match status" value="1"/>
</dbReference>
<name>A0A7X6KYE6_9CELL</name>
<dbReference type="InterPro" id="IPR017871">
    <property type="entry name" value="ABC_transporter-like_CS"/>
</dbReference>
<comment type="subcellular location">
    <subcellularLocation>
        <location evidence="1">Cell membrane</location>
        <topology evidence="1">Peripheral membrane protein</topology>
    </subcellularLocation>
</comment>
<dbReference type="CDD" id="cd03230">
    <property type="entry name" value="ABC_DR_subfamily_A"/>
    <property type="match status" value="1"/>
</dbReference>
<dbReference type="GO" id="GO:0016887">
    <property type="term" value="F:ATP hydrolysis activity"/>
    <property type="evidence" value="ECO:0007669"/>
    <property type="project" value="InterPro"/>
</dbReference>
<gene>
    <name evidence="7" type="ORF">HGA03_17675</name>
</gene>
<dbReference type="Gene3D" id="3.40.50.300">
    <property type="entry name" value="P-loop containing nucleotide triphosphate hydrolases"/>
    <property type="match status" value="1"/>
</dbReference>
<dbReference type="InterPro" id="IPR003439">
    <property type="entry name" value="ABC_transporter-like_ATP-bd"/>
</dbReference>
<feature type="domain" description="ABC transporter" evidence="6">
    <location>
        <begin position="1"/>
        <end position="216"/>
    </location>
</feature>
<evidence type="ECO:0000313" key="7">
    <source>
        <dbReference type="EMBL" id="NKY24492.1"/>
    </source>
</evidence>
<keyword evidence="5" id="KW-0046">Antibiotic resistance</keyword>
<dbReference type="GO" id="GO:0046677">
    <property type="term" value="P:response to antibiotic"/>
    <property type="evidence" value="ECO:0007669"/>
    <property type="project" value="UniProtKB-KW"/>
</dbReference>
<dbReference type="AlphaFoldDB" id="A0A7X6KYE6"/>
<dbReference type="SUPFAM" id="SSF52540">
    <property type="entry name" value="P-loop containing nucleoside triphosphate hydrolases"/>
    <property type="match status" value="1"/>
</dbReference>
<dbReference type="GO" id="GO:0005524">
    <property type="term" value="F:ATP binding"/>
    <property type="evidence" value="ECO:0007669"/>
    <property type="project" value="UniProtKB-KW"/>
</dbReference>
<evidence type="ECO:0000256" key="3">
    <source>
        <dbReference type="ARBA" id="ARBA00022741"/>
    </source>
</evidence>
<sequence>MRHVEKAFGPQTVLADVTFRVDEGEIFGLLGPSGAGKTTLIHILTRQLAADAGEHRIDVAPFDTGLMLEQDGLFTRLSCRANLDVFARIYAIDRSRSLDALASVGLAEAAAKPVGALSKGMRQRLALARAILHRPRVLFLDEPTSGLDPATARGIHRLILRLRDDGATVFLTTHNMDEAVELCDRVALLHRGRIVEQGSPTDICARHDAFRTVPDLGSVFITMTGEELE</sequence>
<keyword evidence="2" id="KW-0813">Transport</keyword>
<protein>
    <submittedName>
        <fullName evidence="7">ABC transporter ATP-binding protein</fullName>
    </submittedName>
</protein>
<evidence type="ECO:0000313" key="8">
    <source>
        <dbReference type="Proteomes" id="UP000581206"/>
    </source>
</evidence>
<dbReference type="GO" id="GO:0005886">
    <property type="term" value="C:plasma membrane"/>
    <property type="evidence" value="ECO:0007669"/>
    <property type="project" value="UniProtKB-SubCell"/>
</dbReference>
<dbReference type="RefSeq" id="WP_168631628.1">
    <property type="nucleotide sequence ID" value="NZ_BONL01000048.1"/>
</dbReference>
<dbReference type="PANTHER" id="PTHR42711:SF13">
    <property type="entry name" value="ABC TRANSPORTER, ATP-BINDING PROTEIN"/>
    <property type="match status" value="1"/>
</dbReference>
<evidence type="ECO:0000256" key="1">
    <source>
        <dbReference type="ARBA" id="ARBA00004202"/>
    </source>
</evidence>
<organism evidence="7 8">
    <name type="scientific">Cellulomonas denverensis</name>
    <dbReference type="NCBI Taxonomy" id="264297"/>
    <lineage>
        <taxon>Bacteria</taxon>
        <taxon>Bacillati</taxon>
        <taxon>Actinomycetota</taxon>
        <taxon>Actinomycetes</taxon>
        <taxon>Micrococcales</taxon>
        <taxon>Cellulomonadaceae</taxon>
        <taxon>Cellulomonas</taxon>
    </lineage>
</organism>
<comment type="caution">
    <text evidence="7">The sequence shown here is derived from an EMBL/GenBank/DDBJ whole genome shotgun (WGS) entry which is preliminary data.</text>
</comment>
<evidence type="ECO:0000256" key="2">
    <source>
        <dbReference type="ARBA" id="ARBA00022448"/>
    </source>
</evidence>
<accession>A0A7X6KYE6</accession>
<evidence type="ECO:0000256" key="5">
    <source>
        <dbReference type="ARBA" id="ARBA00023251"/>
    </source>
</evidence>
<keyword evidence="8" id="KW-1185">Reference proteome</keyword>
<dbReference type="Proteomes" id="UP000581206">
    <property type="component" value="Unassembled WGS sequence"/>
</dbReference>
<keyword evidence="3" id="KW-0547">Nucleotide-binding</keyword>